<dbReference type="InterPro" id="IPR017853">
    <property type="entry name" value="GH"/>
</dbReference>
<evidence type="ECO:0000313" key="7">
    <source>
        <dbReference type="EMBL" id="SOS21869.1"/>
    </source>
</evidence>
<evidence type="ECO:0000256" key="3">
    <source>
        <dbReference type="RuleBase" id="RU361153"/>
    </source>
</evidence>
<reference evidence="8" key="1">
    <citation type="submission" date="2017-11" db="EMBL/GenBank/DDBJ databases">
        <authorList>
            <person name="Blom J."/>
        </authorList>
    </citation>
    <scope>NUCLEOTIDE SEQUENCE [LARGE SCALE GENOMIC DNA]</scope>
</reference>
<protein>
    <submittedName>
        <fullName evidence="7">Cellulase</fullName>
    </submittedName>
</protein>
<feature type="signal peptide" evidence="5">
    <location>
        <begin position="1"/>
        <end position="22"/>
    </location>
</feature>
<evidence type="ECO:0000256" key="1">
    <source>
        <dbReference type="ARBA" id="ARBA00022801"/>
    </source>
</evidence>
<proteinExistence type="inferred from homology"/>
<dbReference type="SUPFAM" id="SSF51445">
    <property type="entry name" value="(Trans)glycosidases"/>
    <property type="match status" value="1"/>
</dbReference>
<dbReference type="GO" id="GO:0009251">
    <property type="term" value="P:glucan catabolic process"/>
    <property type="evidence" value="ECO:0007669"/>
    <property type="project" value="TreeGrafter"/>
</dbReference>
<organism evidence="7 8">
    <name type="scientific">Pseudomonas cerasi</name>
    <dbReference type="NCBI Taxonomy" id="1583341"/>
    <lineage>
        <taxon>Bacteria</taxon>
        <taxon>Pseudomonadati</taxon>
        <taxon>Pseudomonadota</taxon>
        <taxon>Gammaproteobacteria</taxon>
        <taxon>Pseudomonadales</taxon>
        <taxon>Pseudomonadaceae</taxon>
        <taxon>Pseudomonas</taxon>
    </lineage>
</organism>
<dbReference type="GO" id="GO:0008422">
    <property type="term" value="F:beta-glucosidase activity"/>
    <property type="evidence" value="ECO:0007669"/>
    <property type="project" value="TreeGrafter"/>
</dbReference>
<name>A0A193STJ3_9PSED</name>
<accession>A0A193STJ3</accession>
<sequence>MPACYRLVLFTTLAAMTPIASAAADSFLQTSHHNIVDANGHTVHLKGFNLGGWLVMEPFFSPIAADRDAARAPIYTDEYSARRALATRFGESRERELFNAYQDAWVTQADLHRIADAGFNVVRVPLWWGQFFTLPKDSSGNPSPADFDTAALDRLERFVANARSAGLYVVLDLHGAVGSQSPAANTGQRSINRYWTDARAQEMTAWLWNAVAKRFKSNPGVAGYDLLNEPDARASKTEPWTKQDVAAVLQAYRSLYNTVRAADSDHIVFIEGTFKTWNWSALPNPSDEGWQNVVYEFHHYPIDANGQRIISINAINAKTDAAIADYQAHANYDVPGFVGEFNPQQTDPEPWRHAIEQYNQAGLSWAVWTYKSINGSVGRDYWGWYAVDTWRMRPKLDEDSFEQIQHKWTAWTTEAHFAPNSGLGINPGTSTRMVKKRTP</sequence>
<feature type="chain" id="PRO_5015053330" evidence="5">
    <location>
        <begin position="23"/>
        <end position="439"/>
    </location>
</feature>
<gene>
    <name evidence="7" type="ORF">PL963_03782</name>
</gene>
<evidence type="ECO:0000256" key="5">
    <source>
        <dbReference type="SAM" id="SignalP"/>
    </source>
</evidence>
<feature type="domain" description="Glycoside hydrolase family 5" evidence="6">
    <location>
        <begin position="100"/>
        <end position="371"/>
    </location>
</feature>
<dbReference type="PANTHER" id="PTHR31297:SF13">
    <property type="entry name" value="PUTATIVE-RELATED"/>
    <property type="match status" value="1"/>
</dbReference>
<dbReference type="AlphaFoldDB" id="A0A193STJ3"/>
<keyword evidence="2 3" id="KW-0326">Glycosidase</keyword>
<feature type="region of interest" description="Disordered" evidence="4">
    <location>
        <begin position="419"/>
        <end position="439"/>
    </location>
</feature>
<keyword evidence="8" id="KW-1185">Reference proteome</keyword>
<keyword evidence="5" id="KW-0732">Signal</keyword>
<dbReference type="InterPro" id="IPR001547">
    <property type="entry name" value="Glyco_hydro_5"/>
</dbReference>
<evidence type="ECO:0000313" key="8">
    <source>
        <dbReference type="Proteomes" id="UP000239025"/>
    </source>
</evidence>
<dbReference type="RefSeq" id="WP_065350340.1">
    <property type="nucleotide sequence ID" value="NZ_LT222319.1"/>
</dbReference>
<evidence type="ECO:0000259" key="6">
    <source>
        <dbReference type="Pfam" id="PF00150"/>
    </source>
</evidence>
<comment type="similarity">
    <text evidence="3">Belongs to the glycosyl hydrolase 5 (cellulase A) family.</text>
</comment>
<evidence type="ECO:0000256" key="4">
    <source>
        <dbReference type="SAM" id="MobiDB-lite"/>
    </source>
</evidence>
<evidence type="ECO:0000256" key="2">
    <source>
        <dbReference type="ARBA" id="ARBA00023295"/>
    </source>
</evidence>
<dbReference type="InterPro" id="IPR050386">
    <property type="entry name" value="Glycosyl_hydrolase_5"/>
</dbReference>
<dbReference type="EMBL" id="LT963395">
    <property type="protein sequence ID" value="SOS21869.1"/>
    <property type="molecule type" value="Genomic_DNA"/>
</dbReference>
<keyword evidence="1 3" id="KW-0378">Hydrolase</keyword>
<dbReference type="Pfam" id="PF00150">
    <property type="entry name" value="Cellulase"/>
    <property type="match status" value="1"/>
</dbReference>
<dbReference type="PANTHER" id="PTHR31297">
    <property type="entry name" value="GLUCAN ENDO-1,6-BETA-GLUCOSIDASE B"/>
    <property type="match status" value="1"/>
</dbReference>
<dbReference type="Proteomes" id="UP000239025">
    <property type="component" value="Chromosome 1"/>
</dbReference>
<dbReference type="GO" id="GO:0005576">
    <property type="term" value="C:extracellular region"/>
    <property type="evidence" value="ECO:0007669"/>
    <property type="project" value="TreeGrafter"/>
</dbReference>
<dbReference type="Gene3D" id="3.20.20.80">
    <property type="entry name" value="Glycosidases"/>
    <property type="match status" value="1"/>
</dbReference>
<dbReference type="GO" id="GO:0009986">
    <property type="term" value="C:cell surface"/>
    <property type="evidence" value="ECO:0007669"/>
    <property type="project" value="TreeGrafter"/>
</dbReference>